<reference evidence="2" key="1">
    <citation type="submission" date="2003-08" db="EMBL/GenBank/DDBJ databases">
        <authorList>
            <person name="Birren B."/>
            <person name="Nusbaum C."/>
            <person name="Abebe A."/>
            <person name="Abouelleil A."/>
            <person name="Adekoya E."/>
            <person name="Ait-zahra M."/>
            <person name="Allen N."/>
            <person name="Allen T."/>
            <person name="An P."/>
            <person name="Anderson M."/>
            <person name="Anderson S."/>
            <person name="Arachchi H."/>
            <person name="Armbruster J."/>
            <person name="Bachantsang P."/>
            <person name="Baldwin J."/>
            <person name="Barry A."/>
            <person name="Bayul T."/>
            <person name="Blitshsteyn B."/>
            <person name="Bloom T."/>
            <person name="Blye J."/>
            <person name="Boguslavskiy L."/>
            <person name="Borowsky M."/>
            <person name="Boukhgalter B."/>
            <person name="Brunache A."/>
            <person name="Butler J."/>
            <person name="Calixte N."/>
            <person name="Calvo S."/>
            <person name="Camarata J."/>
            <person name="Campo K."/>
            <person name="Chang J."/>
            <person name="Cheshatsang Y."/>
            <person name="Citroen M."/>
            <person name="Collymore A."/>
            <person name="Considine T."/>
            <person name="Cook A."/>
            <person name="Cooke P."/>
            <person name="Corum B."/>
            <person name="Cuomo C."/>
            <person name="David R."/>
            <person name="Dawoe T."/>
            <person name="Degray S."/>
            <person name="Dodge S."/>
            <person name="Dooley K."/>
            <person name="Dorje P."/>
            <person name="Dorjee K."/>
            <person name="Dorris L."/>
            <person name="Duffey N."/>
            <person name="Dupes A."/>
            <person name="Elkins T."/>
            <person name="Engels R."/>
            <person name="Erickson J."/>
            <person name="Farina A."/>
            <person name="Faro S."/>
            <person name="Ferreira P."/>
            <person name="Fischer H."/>
            <person name="Fitzgerald M."/>
            <person name="Foley K."/>
            <person name="Gage D."/>
            <person name="Galagan J."/>
            <person name="Gearin G."/>
            <person name="Gnerre S."/>
            <person name="Gnirke A."/>
            <person name="Goyette A."/>
            <person name="Graham J."/>
            <person name="Grandbois E."/>
            <person name="Gyaltsen K."/>
            <person name="Hafez N."/>
            <person name="Hagopian D."/>
            <person name="Hagos B."/>
            <person name="Hall J."/>
            <person name="Hatcher B."/>
            <person name="Heller A."/>
            <person name="Higgins H."/>
            <person name="Honan T."/>
            <person name="Horn A."/>
            <person name="Houde N."/>
            <person name="Hughes L."/>
            <person name="Hulme W."/>
            <person name="Husby E."/>
            <person name="Iliev I."/>
            <person name="Jaffe D."/>
            <person name="Jones C."/>
            <person name="Kamal M."/>
            <person name="Kamat A."/>
            <person name="Kamvysselis M."/>
            <person name="Karlsson E."/>
            <person name="Kells C."/>
            <person name="Kieu A."/>
            <person name="Kisner P."/>
            <person name="Kodira C."/>
            <person name="Kulbokas E."/>
            <person name="Labutti K."/>
            <person name="Lama D."/>
            <person name="Landers T."/>
            <person name="Leger J."/>
            <person name="Levine S."/>
            <person name="Lewis D."/>
            <person name="Lewis T."/>
            <person name="Lindblad-toh K."/>
            <person name="Liu X."/>
            <person name="Lokyitsang T."/>
            <person name="Lokyitsang Y."/>
            <person name="Lucien O."/>
            <person name="Lui A."/>
            <person name="Ma L.J."/>
            <person name="Mabbitt R."/>
            <person name="Macdonald J."/>
            <person name="Maclean C."/>
            <person name="Major J."/>
            <person name="Manning J."/>
            <person name="Marabella R."/>
            <person name="Maru K."/>
            <person name="Matthews C."/>
            <person name="Mauceli E."/>
            <person name="Mccarthy M."/>
            <person name="Mcdonough S."/>
            <person name="Mcghee T."/>
            <person name="Meldrim J."/>
            <person name="Meneus L."/>
            <person name="Mesirov J."/>
            <person name="Mihalev A."/>
            <person name="Mihova T."/>
            <person name="Mikkelsen T."/>
            <person name="Mlenga V."/>
            <person name="Moru K."/>
            <person name="Mozes J."/>
            <person name="Mulrain L."/>
            <person name="Munson G."/>
            <person name="Naylor J."/>
            <person name="Newes C."/>
            <person name="Nguyen C."/>
            <person name="Nguyen N."/>
            <person name="Nguyen T."/>
            <person name="Nicol R."/>
            <person name="Nielsen C."/>
            <person name="Nizzari M."/>
            <person name="Norbu C."/>
            <person name="Norbu N."/>
            <person name="O'donnell P."/>
            <person name="Okoawo O."/>
            <person name="O'leary S."/>
            <person name="Omotosho B."/>
            <person name="O'neill K."/>
            <person name="Osman S."/>
            <person name="Parker S."/>
            <person name="Perrin D."/>
            <person name="Phunkhang P."/>
            <person name="Piqani B."/>
            <person name="Purcell S."/>
            <person name="Rachupka T."/>
            <person name="Ramasamy U."/>
            <person name="Rameau R."/>
            <person name="Ray V."/>
            <person name="Raymond C."/>
            <person name="Retta R."/>
            <person name="Richardson S."/>
            <person name="Rise C."/>
            <person name="Rodriguez J."/>
            <person name="Rogers J."/>
            <person name="Rogov P."/>
            <person name="Rutman M."/>
            <person name="Schupbach R."/>
            <person name="Seaman C."/>
            <person name="Settipalli S."/>
            <person name="Sharpe T."/>
            <person name="Sheridan J."/>
            <person name="Sherpa N."/>
            <person name="Shi J."/>
            <person name="Smirnov S."/>
            <person name="Smith C."/>
            <person name="Sougnez C."/>
            <person name="Spencer B."/>
            <person name="Stalker J."/>
            <person name="Stange-thomann N."/>
            <person name="Stavropoulos S."/>
            <person name="Stetson K."/>
            <person name="Stone C."/>
            <person name="Stone S."/>
            <person name="Stubbs M."/>
            <person name="Talamas J."/>
            <person name="Tchuinga P."/>
            <person name="Tenzing P."/>
            <person name="Tesfaye S."/>
            <person name="Theodore J."/>
            <person name="Thoulutsang Y."/>
            <person name="Topham K."/>
            <person name="Towey S."/>
            <person name="Tsamla T."/>
            <person name="Tsomo N."/>
            <person name="Vallee D."/>
            <person name="Vassiliev H."/>
            <person name="Venkataraman V."/>
            <person name="Vinson J."/>
            <person name="Vo A."/>
            <person name="Wade C."/>
            <person name="Wang S."/>
            <person name="Wangchuk T."/>
            <person name="Wangdi T."/>
            <person name="Whittaker C."/>
            <person name="Wilkinson J."/>
            <person name="Wu Y."/>
            <person name="Wyman D."/>
            <person name="Yadav S."/>
            <person name="Yang S."/>
            <person name="Yang X."/>
            <person name="Yeager S."/>
            <person name="Yee E."/>
            <person name="Young G."/>
            <person name="Zainoun J."/>
            <person name="Zembeck L."/>
            <person name="Zimmer A."/>
            <person name="Zody M."/>
            <person name="Lander E."/>
        </authorList>
    </citation>
    <scope>NUCLEOTIDE SEQUENCE [LARGE SCALE GENOMIC DNA]</scope>
</reference>
<dbReference type="InterPro" id="IPR018626">
    <property type="entry name" value="LCHN/Anr2"/>
</dbReference>
<dbReference type="AlphaFoldDB" id="H2YFM8"/>
<reference evidence="1" key="2">
    <citation type="submission" date="2025-08" db="UniProtKB">
        <authorList>
            <consortium name="Ensembl"/>
        </authorList>
    </citation>
    <scope>IDENTIFICATION</scope>
</reference>
<name>H2YFM8_CIOSA</name>
<dbReference type="HOGENOM" id="CLU_3353326_0_0_1"/>
<sequence length="37" mass="4335">MNGNQFPVMKITHPAGCFSQFIKFFGENIFVLWKLML</sequence>
<accession>H2YFM8</accession>
<dbReference type="Proteomes" id="UP000007875">
    <property type="component" value="Unassembled WGS sequence"/>
</dbReference>
<organism evidence="1 2">
    <name type="scientific">Ciona savignyi</name>
    <name type="common">Pacific transparent sea squirt</name>
    <dbReference type="NCBI Taxonomy" id="51511"/>
    <lineage>
        <taxon>Eukaryota</taxon>
        <taxon>Metazoa</taxon>
        <taxon>Chordata</taxon>
        <taxon>Tunicata</taxon>
        <taxon>Ascidiacea</taxon>
        <taxon>Phlebobranchia</taxon>
        <taxon>Cionidae</taxon>
        <taxon>Ciona</taxon>
    </lineage>
</organism>
<dbReference type="STRING" id="51511.ENSCSAVP00000004126"/>
<protein>
    <submittedName>
        <fullName evidence="1">Uncharacterized protein</fullName>
    </submittedName>
</protein>
<dbReference type="Ensembl" id="ENSCSAVT00000004188.1">
    <property type="protein sequence ID" value="ENSCSAVP00000004126.1"/>
    <property type="gene ID" value="ENSCSAVG00000002425.1"/>
</dbReference>
<dbReference type="Pfam" id="PF09804">
    <property type="entry name" value="DENND11"/>
    <property type="match status" value="1"/>
</dbReference>
<evidence type="ECO:0000313" key="1">
    <source>
        <dbReference type="Ensembl" id="ENSCSAVP00000004126.1"/>
    </source>
</evidence>
<evidence type="ECO:0000313" key="2">
    <source>
        <dbReference type="Proteomes" id="UP000007875"/>
    </source>
</evidence>
<reference evidence="1" key="3">
    <citation type="submission" date="2025-09" db="UniProtKB">
        <authorList>
            <consortium name="Ensembl"/>
        </authorList>
    </citation>
    <scope>IDENTIFICATION</scope>
</reference>
<proteinExistence type="predicted"/>
<keyword evidence="2" id="KW-1185">Reference proteome</keyword>
<dbReference type="InParanoid" id="H2YFM8"/>